<proteinExistence type="predicted"/>
<organism evidence="1 2">
    <name type="scientific">Abeliophyllum distichum</name>
    <dbReference type="NCBI Taxonomy" id="126358"/>
    <lineage>
        <taxon>Eukaryota</taxon>
        <taxon>Viridiplantae</taxon>
        <taxon>Streptophyta</taxon>
        <taxon>Embryophyta</taxon>
        <taxon>Tracheophyta</taxon>
        <taxon>Spermatophyta</taxon>
        <taxon>Magnoliopsida</taxon>
        <taxon>eudicotyledons</taxon>
        <taxon>Gunneridae</taxon>
        <taxon>Pentapetalae</taxon>
        <taxon>asterids</taxon>
        <taxon>lamiids</taxon>
        <taxon>Lamiales</taxon>
        <taxon>Oleaceae</taxon>
        <taxon>Forsythieae</taxon>
        <taxon>Abeliophyllum</taxon>
    </lineage>
</organism>
<keyword evidence="2" id="KW-1185">Reference proteome</keyword>
<protein>
    <submittedName>
        <fullName evidence="1">Photosynthetic NDH subunit of subcomplex B 2</fullName>
    </submittedName>
</protein>
<reference evidence="2" key="1">
    <citation type="submission" date="2024-07" db="EMBL/GenBank/DDBJ databases">
        <title>Two chromosome-level genome assemblies of Korean endemic species Abeliophyllum distichum and Forsythia ovata (Oleaceae).</title>
        <authorList>
            <person name="Jang H."/>
        </authorList>
    </citation>
    <scope>NUCLEOTIDE SEQUENCE [LARGE SCALE GENOMIC DNA]</scope>
</reference>
<dbReference type="AlphaFoldDB" id="A0ABD1VF05"/>
<sequence length="639" mass="70916">MASLLSFSLPKASVTRVSSTVTATSFTDTLEEKFGRKGIKFLESGDVPVVELTVRNGSSLKLQIPNGHVTSYRPKVYWKDNGFEEVLYTLPAKGTELGAGSTNAKGGIGLVISEVSEPNSQGSALKTSEWTVKDVDSDSIDALQVELSCSSGTVEISYVVSLYPLRMATAVIVKNNGRKAINLNTAILSHFRSKKRSGTGVQGLRGCSYCTHPPLSSPFGILSLSEAMKSEDPGLFSFGWEPEKKQGIWSVQDVPITVLKHKLSRIYAAPLVERSKPFHASAPSKYETIDQGRELFFRVIRMGFDEIYLSSPGSLSEKYGKDYFICTGPASMLVPVTVNPGEEWRGAQVIEHDNLFQCGTEAQWSCCTQQSQKEENDGAVIQGGISLAFNCQNDRGGPWSPNIWALHQVKGTPQESIQVELISRNSECNVEVRHVINLQQDVLISEILVSNASTSALRLMGSFISHLTVSTPEATYAVGLEGSDFYTRPPVLANFSIIPPDFGKRKDQVSHKFWGHTALNKLFLKQNTDDDLKSMTRNIEEEEWKGEEKDNYKHLTDKMSRIYTSAPRNFTVIDRGRRNSVVVRRDGFNELYMFSPGSRHKWYGKYSYICLGQAALLQPISLNPQSEWRGGQHLHNPNF</sequence>
<evidence type="ECO:0000313" key="1">
    <source>
        <dbReference type="EMBL" id="KAL2535173.1"/>
    </source>
</evidence>
<gene>
    <name evidence="1" type="ORF">Adt_08524</name>
</gene>
<name>A0ABD1VF05_9LAMI</name>
<evidence type="ECO:0000313" key="2">
    <source>
        <dbReference type="Proteomes" id="UP001604336"/>
    </source>
</evidence>
<comment type="caution">
    <text evidence="1">The sequence shown here is derived from an EMBL/GenBank/DDBJ whole genome shotgun (WGS) entry which is preliminary data.</text>
</comment>
<dbReference type="EMBL" id="JBFOLK010000002">
    <property type="protein sequence ID" value="KAL2535173.1"/>
    <property type="molecule type" value="Genomic_DNA"/>
</dbReference>
<dbReference type="Gene3D" id="2.70.98.10">
    <property type="match status" value="2"/>
</dbReference>
<dbReference type="Proteomes" id="UP001604336">
    <property type="component" value="Unassembled WGS sequence"/>
</dbReference>
<dbReference type="InterPro" id="IPR014718">
    <property type="entry name" value="GH-type_carb-bd"/>
</dbReference>
<dbReference type="PANTHER" id="PTHR11122:SF18">
    <property type="entry name" value="PHOTOSYNTHETIC NDH SUBUNIT OF SUBCOMPLEX B 2, CHLOROPLASTIC"/>
    <property type="match status" value="1"/>
</dbReference>
<dbReference type="PANTHER" id="PTHR11122">
    <property type="entry name" value="APOSPORY-ASSOCIATED PROTEIN C-RELATED"/>
    <property type="match status" value="1"/>
</dbReference>
<accession>A0ABD1VF05</accession>
<dbReference type="InterPro" id="IPR011013">
    <property type="entry name" value="Gal_mutarotase_sf_dom"/>
</dbReference>
<dbReference type="SUPFAM" id="SSF74650">
    <property type="entry name" value="Galactose mutarotase-like"/>
    <property type="match status" value="2"/>
</dbReference>